<evidence type="ECO:0000259" key="6">
    <source>
        <dbReference type="PROSITE" id="PS50023"/>
    </source>
</evidence>
<dbReference type="Proteomes" id="UP000791440">
    <property type="component" value="Unassembled WGS sequence"/>
</dbReference>
<reference evidence="7" key="1">
    <citation type="journal article" date="2016" name="Insect Biochem. Mol. Biol.">
        <title>Multifaceted biological insights from a draft genome sequence of the tobacco hornworm moth, Manduca sexta.</title>
        <authorList>
            <person name="Kanost M.R."/>
            <person name="Arrese E.L."/>
            <person name="Cao X."/>
            <person name="Chen Y.R."/>
            <person name="Chellapilla S."/>
            <person name="Goldsmith M.R."/>
            <person name="Grosse-Wilde E."/>
            <person name="Heckel D.G."/>
            <person name="Herndon N."/>
            <person name="Jiang H."/>
            <person name="Papanicolaou A."/>
            <person name="Qu J."/>
            <person name="Soulages J.L."/>
            <person name="Vogel H."/>
            <person name="Walters J."/>
            <person name="Waterhouse R.M."/>
            <person name="Ahn S.J."/>
            <person name="Almeida F.C."/>
            <person name="An C."/>
            <person name="Aqrawi P."/>
            <person name="Bretschneider A."/>
            <person name="Bryant W.B."/>
            <person name="Bucks S."/>
            <person name="Chao H."/>
            <person name="Chevignon G."/>
            <person name="Christen J.M."/>
            <person name="Clarke D.F."/>
            <person name="Dittmer N.T."/>
            <person name="Ferguson L.C.F."/>
            <person name="Garavelou S."/>
            <person name="Gordon K.H.J."/>
            <person name="Gunaratna R.T."/>
            <person name="Han Y."/>
            <person name="Hauser F."/>
            <person name="He Y."/>
            <person name="Heidel-Fischer H."/>
            <person name="Hirsh A."/>
            <person name="Hu Y."/>
            <person name="Jiang H."/>
            <person name="Kalra D."/>
            <person name="Klinner C."/>
            <person name="Konig C."/>
            <person name="Kovar C."/>
            <person name="Kroll A.R."/>
            <person name="Kuwar S.S."/>
            <person name="Lee S.L."/>
            <person name="Lehman R."/>
            <person name="Li K."/>
            <person name="Li Z."/>
            <person name="Liang H."/>
            <person name="Lovelace S."/>
            <person name="Lu Z."/>
            <person name="Mansfield J.H."/>
            <person name="McCulloch K.J."/>
            <person name="Mathew T."/>
            <person name="Morton B."/>
            <person name="Muzny D.M."/>
            <person name="Neunemann D."/>
            <person name="Ongeri F."/>
            <person name="Pauchet Y."/>
            <person name="Pu L.L."/>
            <person name="Pyrousis I."/>
            <person name="Rao X.J."/>
            <person name="Redding A."/>
            <person name="Roesel C."/>
            <person name="Sanchez-Gracia A."/>
            <person name="Schaack S."/>
            <person name="Shukla A."/>
            <person name="Tetreau G."/>
            <person name="Wang Y."/>
            <person name="Xiong G.H."/>
            <person name="Traut W."/>
            <person name="Walsh T.K."/>
            <person name="Worley K.C."/>
            <person name="Wu D."/>
            <person name="Wu W."/>
            <person name="Wu Y.Q."/>
            <person name="Zhang X."/>
            <person name="Zou Z."/>
            <person name="Zucker H."/>
            <person name="Briscoe A.D."/>
            <person name="Burmester T."/>
            <person name="Clem R.J."/>
            <person name="Feyereisen R."/>
            <person name="Grimmelikhuijzen C.J.P."/>
            <person name="Hamodrakas S.J."/>
            <person name="Hansson B.S."/>
            <person name="Huguet E."/>
            <person name="Jermiin L.S."/>
            <person name="Lan Q."/>
            <person name="Lehman H.K."/>
            <person name="Lorenzen M."/>
            <person name="Merzendorfer H."/>
            <person name="Michalopoulos I."/>
            <person name="Morton D.B."/>
            <person name="Muthukrishnan S."/>
            <person name="Oakeshott J.G."/>
            <person name="Palmer W."/>
            <person name="Park Y."/>
            <person name="Passarelli A.L."/>
            <person name="Rozas J."/>
            <person name="Schwartz L.M."/>
            <person name="Smith W."/>
            <person name="Southgate A."/>
            <person name="Vilcinskas A."/>
            <person name="Vogt R."/>
            <person name="Wang P."/>
            <person name="Werren J."/>
            <person name="Yu X.Q."/>
            <person name="Zhou J.J."/>
            <person name="Brown S.J."/>
            <person name="Scherer S.E."/>
            <person name="Richards S."/>
            <person name="Blissard G.W."/>
        </authorList>
    </citation>
    <scope>NUCLEOTIDE SEQUENCE</scope>
</reference>
<feature type="compositionally biased region" description="Basic and acidic residues" evidence="5">
    <location>
        <begin position="95"/>
        <end position="113"/>
    </location>
</feature>
<keyword evidence="3 4" id="KW-0440">LIM domain</keyword>
<comment type="caution">
    <text evidence="7">The sequence shown here is derived from an EMBL/GenBank/DDBJ whole genome shotgun (WGS) entry which is preliminary data.</text>
</comment>
<dbReference type="AlphaFoldDB" id="A0A921YR66"/>
<evidence type="ECO:0000313" key="7">
    <source>
        <dbReference type="EMBL" id="KAG6443849.1"/>
    </source>
</evidence>
<name>A0A921YR66_MANSE</name>
<evidence type="ECO:0000256" key="5">
    <source>
        <dbReference type="SAM" id="MobiDB-lite"/>
    </source>
</evidence>
<dbReference type="SMART" id="SM00132">
    <property type="entry name" value="LIM"/>
    <property type="match status" value="2"/>
</dbReference>
<keyword evidence="1 4" id="KW-0479">Metal-binding</keyword>
<reference evidence="7" key="2">
    <citation type="submission" date="2020-12" db="EMBL/GenBank/DDBJ databases">
        <authorList>
            <person name="Kanost M."/>
        </authorList>
    </citation>
    <scope>NUCLEOTIDE SEQUENCE</scope>
</reference>
<keyword evidence="8" id="KW-1185">Reference proteome</keyword>
<dbReference type="EMBL" id="JH668306">
    <property type="protein sequence ID" value="KAG6443849.1"/>
    <property type="molecule type" value="Genomic_DNA"/>
</dbReference>
<dbReference type="InterPro" id="IPR001781">
    <property type="entry name" value="Znf_LIM"/>
</dbReference>
<evidence type="ECO:0000256" key="3">
    <source>
        <dbReference type="ARBA" id="ARBA00023038"/>
    </source>
</evidence>
<proteinExistence type="predicted"/>
<keyword evidence="2 4" id="KW-0862">Zinc</keyword>
<sequence length="246" mass="28474">MENTQEQPKKCFCARCFLPIDAEDKVDIEGQNFHRICSMCCICRTIPPALKMFYGHVFCNDCFKTHVLTRFRGENPRIHSNSWWMQWAPGTKPEGATENKEEHKSSDGSEEPPKRCICARCLQMIDEGNKLEIGGQTFHSQCAKCYFCHAVPTSNLKIYYGQVFCEECFNRHVLNRNKDNPSDFFKHCFEQWQNNAQFADNMRDFMAGNKDAAPFVFMMQGPQPPFCRCGTGPQEWFQSNEPKKCA</sequence>
<evidence type="ECO:0000313" key="8">
    <source>
        <dbReference type="Proteomes" id="UP000791440"/>
    </source>
</evidence>
<evidence type="ECO:0000256" key="4">
    <source>
        <dbReference type="PROSITE-ProRule" id="PRU00125"/>
    </source>
</evidence>
<dbReference type="GO" id="GO:0046872">
    <property type="term" value="F:metal ion binding"/>
    <property type="evidence" value="ECO:0007669"/>
    <property type="project" value="UniProtKB-KW"/>
</dbReference>
<accession>A0A921YR66</accession>
<dbReference type="Gene3D" id="2.10.110.10">
    <property type="entry name" value="Cysteine Rich Protein"/>
    <property type="match status" value="2"/>
</dbReference>
<feature type="region of interest" description="Disordered" evidence="5">
    <location>
        <begin position="90"/>
        <end position="113"/>
    </location>
</feature>
<organism evidence="7 8">
    <name type="scientific">Manduca sexta</name>
    <name type="common">Tobacco hawkmoth</name>
    <name type="synonym">Tobacco hornworm</name>
    <dbReference type="NCBI Taxonomy" id="7130"/>
    <lineage>
        <taxon>Eukaryota</taxon>
        <taxon>Metazoa</taxon>
        <taxon>Ecdysozoa</taxon>
        <taxon>Arthropoda</taxon>
        <taxon>Hexapoda</taxon>
        <taxon>Insecta</taxon>
        <taxon>Pterygota</taxon>
        <taxon>Neoptera</taxon>
        <taxon>Endopterygota</taxon>
        <taxon>Lepidoptera</taxon>
        <taxon>Glossata</taxon>
        <taxon>Ditrysia</taxon>
        <taxon>Bombycoidea</taxon>
        <taxon>Sphingidae</taxon>
        <taxon>Sphinginae</taxon>
        <taxon>Sphingini</taxon>
        <taxon>Manduca</taxon>
    </lineage>
</organism>
<protein>
    <recommendedName>
        <fullName evidence="6">LIM zinc-binding domain-containing protein</fullName>
    </recommendedName>
</protein>
<dbReference type="PROSITE" id="PS50023">
    <property type="entry name" value="LIM_DOMAIN_2"/>
    <property type="match status" value="1"/>
</dbReference>
<evidence type="ECO:0000256" key="1">
    <source>
        <dbReference type="ARBA" id="ARBA00022723"/>
    </source>
</evidence>
<feature type="domain" description="LIM zinc-binding" evidence="6">
    <location>
        <begin position="116"/>
        <end position="175"/>
    </location>
</feature>
<evidence type="ECO:0000256" key="2">
    <source>
        <dbReference type="ARBA" id="ARBA00022833"/>
    </source>
</evidence>
<gene>
    <name evidence="7" type="ORF">O3G_MSEX003084</name>
</gene>